<reference evidence="1 2" key="1">
    <citation type="submission" date="2020-08" db="EMBL/GenBank/DDBJ databases">
        <title>Plant Genome Project.</title>
        <authorList>
            <person name="Zhang R.-G."/>
        </authorList>
    </citation>
    <scope>NUCLEOTIDE SEQUENCE [LARGE SCALE GENOMIC DNA]</scope>
    <source>
        <tissue evidence="1">Rhizome</tissue>
    </source>
</reference>
<organism evidence="1 2">
    <name type="scientific">Zingiber officinale</name>
    <name type="common">Ginger</name>
    <name type="synonym">Amomum zingiber</name>
    <dbReference type="NCBI Taxonomy" id="94328"/>
    <lineage>
        <taxon>Eukaryota</taxon>
        <taxon>Viridiplantae</taxon>
        <taxon>Streptophyta</taxon>
        <taxon>Embryophyta</taxon>
        <taxon>Tracheophyta</taxon>
        <taxon>Spermatophyta</taxon>
        <taxon>Magnoliopsida</taxon>
        <taxon>Liliopsida</taxon>
        <taxon>Zingiberales</taxon>
        <taxon>Zingiberaceae</taxon>
        <taxon>Zingiber</taxon>
    </lineage>
</organism>
<dbReference type="Proteomes" id="UP000734854">
    <property type="component" value="Unassembled WGS sequence"/>
</dbReference>
<proteinExistence type="predicted"/>
<evidence type="ECO:0000313" key="1">
    <source>
        <dbReference type="EMBL" id="KAG6497815.1"/>
    </source>
</evidence>
<comment type="caution">
    <text evidence="1">The sequence shown here is derived from an EMBL/GenBank/DDBJ whole genome shotgun (WGS) entry which is preliminary data.</text>
</comment>
<evidence type="ECO:0000313" key="2">
    <source>
        <dbReference type="Proteomes" id="UP000734854"/>
    </source>
</evidence>
<keyword evidence="2" id="KW-1185">Reference proteome</keyword>
<name>A0A8J5L1D6_ZINOF</name>
<dbReference type="AlphaFoldDB" id="A0A8J5L1D6"/>
<gene>
    <name evidence="1" type="ORF">ZIOFF_045721</name>
</gene>
<sequence length="72" mass="8206">MDSLLDVQAGERSCVHQCGEKFVEIIDFEFRQNDRSRNSLLAYDGRASRNISSPLMIFMDDTVHVSSLLIVE</sequence>
<accession>A0A8J5L1D6</accession>
<dbReference type="EMBL" id="JACMSC010000012">
    <property type="protein sequence ID" value="KAG6497815.1"/>
    <property type="molecule type" value="Genomic_DNA"/>
</dbReference>
<protein>
    <submittedName>
        <fullName evidence="1">Uncharacterized protein</fullName>
    </submittedName>
</protein>